<feature type="region of interest" description="Disordered" evidence="1">
    <location>
        <begin position="309"/>
        <end position="406"/>
    </location>
</feature>
<organism evidence="3 4">
    <name type="scientific">Danaus chrysippus</name>
    <name type="common">African queen</name>
    <dbReference type="NCBI Taxonomy" id="151541"/>
    <lineage>
        <taxon>Eukaryota</taxon>
        <taxon>Metazoa</taxon>
        <taxon>Ecdysozoa</taxon>
        <taxon>Arthropoda</taxon>
        <taxon>Hexapoda</taxon>
        <taxon>Insecta</taxon>
        <taxon>Pterygota</taxon>
        <taxon>Neoptera</taxon>
        <taxon>Endopterygota</taxon>
        <taxon>Lepidoptera</taxon>
        <taxon>Glossata</taxon>
        <taxon>Ditrysia</taxon>
        <taxon>Papilionoidea</taxon>
        <taxon>Nymphalidae</taxon>
        <taxon>Danainae</taxon>
        <taxon>Danaini</taxon>
        <taxon>Danaina</taxon>
        <taxon>Danaus</taxon>
        <taxon>Anosia</taxon>
    </lineage>
</organism>
<comment type="caution">
    <text evidence="3">The sequence shown here is derived from an EMBL/GenBank/DDBJ whole genome shotgun (WGS) entry which is preliminary data.</text>
</comment>
<feature type="compositionally biased region" description="Polar residues" evidence="1">
    <location>
        <begin position="372"/>
        <end position="384"/>
    </location>
</feature>
<reference evidence="3" key="1">
    <citation type="submission" date="2021-09" db="EMBL/GenBank/DDBJ databases">
        <authorList>
            <person name="Martin H S."/>
        </authorList>
    </citation>
    <scope>NUCLEOTIDE SEQUENCE</scope>
</reference>
<proteinExistence type="predicted"/>
<evidence type="ECO:0000256" key="2">
    <source>
        <dbReference type="SAM" id="SignalP"/>
    </source>
</evidence>
<feature type="compositionally biased region" description="Basic and acidic residues" evidence="1">
    <location>
        <begin position="353"/>
        <end position="362"/>
    </location>
</feature>
<feature type="region of interest" description="Disordered" evidence="1">
    <location>
        <begin position="92"/>
        <end position="126"/>
    </location>
</feature>
<feature type="chain" id="PRO_5035268245" evidence="2">
    <location>
        <begin position="21"/>
        <end position="406"/>
    </location>
</feature>
<gene>
    <name evidence="3" type="ORF">DCHRY22_LOCUS2082</name>
</gene>
<evidence type="ECO:0000256" key="1">
    <source>
        <dbReference type="SAM" id="MobiDB-lite"/>
    </source>
</evidence>
<keyword evidence="4" id="KW-1185">Reference proteome</keyword>
<dbReference type="AlphaFoldDB" id="A0A8J2VYZ6"/>
<feature type="compositionally biased region" description="Polar residues" evidence="1">
    <location>
        <begin position="112"/>
        <end position="126"/>
    </location>
</feature>
<feature type="signal peptide" evidence="2">
    <location>
        <begin position="1"/>
        <end position="20"/>
    </location>
</feature>
<evidence type="ECO:0000313" key="4">
    <source>
        <dbReference type="Proteomes" id="UP000789524"/>
    </source>
</evidence>
<name>A0A8J2VYZ6_9NEOP</name>
<dbReference type="EMBL" id="CAKASE010000045">
    <property type="protein sequence ID" value="CAG9560410.1"/>
    <property type="molecule type" value="Genomic_DNA"/>
</dbReference>
<accession>A0A8J2VYZ6</accession>
<protein>
    <submittedName>
        <fullName evidence="3">(African queen) hypothetical protein</fullName>
    </submittedName>
</protein>
<keyword evidence="2" id="KW-0732">Signal</keyword>
<dbReference type="OrthoDB" id="7472053at2759"/>
<sequence length="406" mass="46122">MVRLHILLLVVSSVLATVYSIDNDHLNGKENLKPDVKLLPSFLQRRRHQVPHEEIKEEDVGRYFRRPSRTTTVPSIFSMKVENKYQHVYPNVRPSDKQIHPKQNHTNADDPSVTSKPSTKNISTERVTLKTRNLSRRIPFAKRYKPAVVQPITSFNDHHQEEDKVETEIISTTTSTTTTSTTTSTTPEPVVLETTETEQRRKESVAASQNLESFTSKKIKDIMAEIQNSEELIEQKVTTTTSKPITTTIKKFEETEFVPPSINVPNITSHTRRRRPHFAKRVHMQPINESLTIKDDVALSTSAPIVDATTEAEQEKKTIPPSHVSDLPPNVKSPKPRRRPLNRDSQNRGSQKFRSDELRKQQTDTSLDEIHSTSTQEIPSTGNVPITTPKPPPVPTLSPWYDGYGK</sequence>
<dbReference type="Proteomes" id="UP000789524">
    <property type="component" value="Unassembled WGS sequence"/>
</dbReference>
<evidence type="ECO:0000313" key="3">
    <source>
        <dbReference type="EMBL" id="CAG9560410.1"/>
    </source>
</evidence>